<reference evidence="7" key="1">
    <citation type="submission" date="2017-09" db="EMBL/GenBank/DDBJ databases">
        <title>FDA dAtabase for Regulatory Grade micrObial Sequences (FDA-ARGOS): Supporting development and validation of Infectious Disease Dx tests.</title>
        <authorList>
            <person name="Minogue T."/>
            <person name="Wolcott M."/>
            <person name="Wasieloski L."/>
            <person name="Aguilar W."/>
            <person name="Moore D."/>
            <person name="Tallon L."/>
            <person name="Sadzewicz L."/>
            <person name="Ott S."/>
            <person name="Zhao X."/>
            <person name="Nagaraj S."/>
            <person name="Vavikolanu K."/>
            <person name="Aluvathingal J."/>
            <person name="Nadendla S."/>
            <person name="Sichtig H."/>
        </authorList>
    </citation>
    <scope>NUCLEOTIDE SEQUENCE [LARGE SCALE GENOMIC DNA]</scope>
    <source>
        <strain evidence="7">FDAARGOS_387</strain>
    </source>
</reference>
<evidence type="ECO:0000256" key="1">
    <source>
        <dbReference type="ARBA" id="ARBA00004328"/>
    </source>
</evidence>
<dbReference type="Pfam" id="PF12571">
    <property type="entry name" value="Phage_tail_fib"/>
    <property type="match status" value="1"/>
</dbReference>
<organism evidence="6 7">
    <name type="scientific">Budvicia aquatica</name>
    <dbReference type="NCBI Taxonomy" id="82979"/>
    <lineage>
        <taxon>Bacteria</taxon>
        <taxon>Pseudomonadati</taxon>
        <taxon>Pseudomonadota</taxon>
        <taxon>Gammaproteobacteria</taxon>
        <taxon>Enterobacterales</taxon>
        <taxon>Budviciaceae</taxon>
        <taxon>Budvicia</taxon>
    </lineage>
</organism>
<dbReference type="PANTHER" id="PTHR35191:SF1">
    <property type="entry name" value="PROPHAGE SIDE TAIL FIBER PROTEIN HOMOLOG STFQ-RELATED"/>
    <property type="match status" value="1"/>
</dbReference>
<feature type="chain" id="PRO_5012767569" description="Phage tail protein" evidence="3">
    <location>
        <begin position="21"/>
        <end position="466"/>
    </location>
</feature>
<keyword evidence="2" id="KW-0945">Host-virus interaction</keyword>
<dbReference type="InterPro" id="IPR005068">
    <property type="entry name" value="Phage_lambda_Stf-r2"/>
</dbReference>
<evidence type="ECO:0000313" key="7">
    <source>
        <dbReference type="Proteomes" id="UP000224974"/>
    </source>
</evidence>
<dbReference type="GO" id="GO:0019062">
    <property type="term" value="P:virion attachment to host cell"/>
    <property type="evidence" value="ECO:0007669"/>
    <property type="project" value="InterPro"/>
</dbReference>
<accession>A0A2C6DJ56</accession>
<feature type="domain" description="Phage tail fibre protein N-terminal" evidence="4">
    <location>
        <begin position="1"/>
        <end position="150"/>
    </location>
</feature>
<name>A0A2C6DJ56_9GAMM</name>
<feature type="domain" description="Glycine-rich" evidence="5">
    <location>
        <begin position="254"/>
        <end position="466"/>
    </location>
</feature>
<evidence type="ECO:0000313" key="6">
    <source>
        <dbReference type="EMBL" id="PHI29247.1"/>
    </source>
</evidence>
<comment type="subcellular location">
    <subcellularLocation>
        <location evidence="1">Virion</location>
    </subcellularLocation>
</comment>
<dbReference type="EMBL" id="PDDX01000001">
    <property type="protein sequence ID" value="PHI29247.1"/>
    <property type="molecule type" value="Genomic_DNA"/>
</dbReference>
<evidence type="ECO:0000256" key="2">
    <source>
        <dbReference type="ARBA" id="ARBA00022581"/>
    </source>
</evidence>
<dbReference type="InterPro" id="IPR051934">
    <property type="entry name" value="Phage_Tail_Fiber_Structural"/>
</dbReference>
<evidence type="ECO:0000259" key="5">
    <source>
        <dbReference type="Pfam" id="PF21722"/>
    </source>
</evidence>
<dbReference type="Pfam" id="PF21722">
    <property type="entry name" value="Gly_rich_2"/>
    <property type="match status" value="1"/>
</dbReference>
<evidence type="ECO:0000256" key="3">
    <source>
        <dbReference type="SAM" id="SignalP"/>
    </source>
</evidence>
<gene>
    <name evidence="6" type="ORF">CRN84_07895</name>
</gene>
<dbReference type="InterPro" id="IPR049304">
    <property type="entry name" value="Gly_rich_dom"/>
</dbReference>
<protein>
    <recommendedName>
        <fullName evidence="8">Phage tail protein</fullName>
    </recommendedName>
</protein>
<evidence type="ECO:0000259" key="4">
    <source>
        <dbReference type="Pfam" id="PF12571"/>
    </source>
</evidence>
<dbReference type="Pfam" id="PF03406">
    <property type="entry name" value="Phage_fiber_2"/>
    <property type="match status" value="1"/>
</dbReference>
<keyword evidence="3" id="KW-0732">Signal</keyword>
<evidence type="ECO:0008006" key="8">
    <source>
        <dbReference type="Google" id="ProtNLM"/>
    </source>
</evidence>
<dbReference type="InterPro" id="IPR022225">
    <property type="entry name" value="Phage_tail_fibre_N"/>
</dbReference>
<feature type="signal peptide" evidence="3">
    <location>
        <begin position="1"/>
        <end position="20"/>
    </location>
</feature>
<dbReference type="GO" id="GO:0046718">
    <property type="term" value="P:symbiont entry into host cell"/>
    <property type="evidence" value="ECO:0007669"/>
    <property type="project" value="InterPro"/>
</dbReference>
<dbReference type="PANTHER" id="PTHR35191">
    <property type="entry name" value="PROPHAGE SIDE TAIL FIBER PROTEIN HOMOLOG STFQ-RELATED"/>
    <property type="match status" value="1"/>
</dbReference>
<dbReference type="RefSeq" id="WP_051323311.1">
    <property type="nucleotide sequence ID" value="NZ_PDDX01000001.1"/>
</dbReference>
<dbReference type="AlphaFoldDB" id="A0A2C6DJ56"/>
<dbReference type="Proteomes" id="UP000224974">
    <property type="component" value="Unassembled WGS sequence"/>
</dbReference>
<dbReference type="STRING" id="1111728.GCA_000427805_01988"/>
<sequence length="466" mass="46927">MTSKYYVILTAIGAAKLANATALGAQLEITHMAIGDGGGVVPNPDATQIKLVNECYRAQLNSLSVDENNQNQIIAEMVLPETIGGWYIRETGLYDSVGDLIAVANAPESYKPQLQEGSGRTQVVRMVLIVSSTSNVSLKIDPAIVLATRQHVDQSISALEMRMKTALTDHEKSRCHPDATLSSKGFVKLSKSTDSDNDTTAATSSSIKAVSDQVSGKLSKAANLSDVEDVALVLENLGLTEQHFGYQNIQTYTDAGIYTFNVPDELCAGRKCWVEVYGGGGGGGAIRISSTLTGVIVAPAGGGGGGYAAKLIDLTDIDAVTVTVTVTVGVGGAGAITSGSTLEAGMAGGTSSFGAYCSASGGSSFFNSASSGGVGVGGDINASLGYGGNNNLVNIATAAQQVYIVPGGGGGPNGGSPMGLGTANGVGGVANKGDAYGGGGSGCIVNTVIAKAFAGEGAAGAVFIRW</sequence>
<keyword evidence="7" id="KW-1185">Reference proteome</keyword>
<comment type="caution">
    <text evidence="6">The sequence shown here is derived from an EMBL/GenBank/DDBJ whole genome shotgun (WGS) entry which is preliminary data.</text>
</comment>
<proteinExistence type="predicted"/>